<dbReference type="InterPro" id="IPR013083">
    <property type="entry name" value="Znf_RING/FYVE/PHD"/>
</dbReference>
<evidence type="ECO:0000256" key="3">
    <source>
        <dbReference type="ARBA" id="ARBA00022833"/>
    </source>
</evidence>
<evidence type="ECO:0000313" key="6">
    <source>
        <dbReference type="Proteomes" id="UP000006038"/>
    </source>
</evidence>
<reference evidence="5" key="2">
    <citation type="submission" date="2013-04" db="UniProtKB">
        <authorList>
            <consortium name="EnsemblPlants"/>
        </authorList>
    </citation>
    <scope>IDENTIFICATION</scope>
</reference>
<dbReference type="InterPro" id="IPR019787">
    <property type="entry name" value="Znf_PHD-finger"/>
</dbReference>
<dbReference type="SMART" id="SM00249">
    <property type="entry name" value="PHD"/>
    <property type="match status" value="2"/>
</dbReference>
<evidence type="ECO:0000256" key="2">
    <source>
        <dbReference type="ARBA" id="ARBA00022771"/>
    </source>
</evidence>
<evidence type="ECO:0000259" key="4">
    <source>
        <dbReference type="SMART" id="SM00249"/>
    </source>
</evidence>
<feature type="domain" description="Zinc finger PHD-type" evidence="4">
    <location>
        <begin position="19"/>
        <end position="73"/>
    </location>
</feature>
<dbReference type="Gramene" id="OB10G20820.1">
    <property type="protein sequence ID" value="OB10G20820.1"/>
    <property type="gene ID" value="OB10G20820"/>
</dbReference>
<keyword evidence="1" id="KW-0479">Metal-binding</keyword>
<dbReference type="PANTHER" id="PTHR47162">
    <property type="entry name" value="OS02G0192300 PROTEIN"/>
    <property type="match status" value="1"/>
</dbReference>
<protein>
    <recommendedName>
        <fullName evidence="4">Zinc finger PHD-type domain-containing protein</fullName>
    </recommendedName>
</protein>
<dbReference type="GO" id="GO:0008270">
    <property type="term" value="F:zinc ion binding"/>
    <property type="evidence" value="ECO:0007669"/>
    <property type="project" value="UniProtKB-KW"/>
</dbReference>
<proteinExistence type="predicted"/>
<keyword evidence="2" id="KW-0863">Zinc-finger</keyword>
<name>J3N3I4_ORYBR</name>
<dbReference type="PANTHER" id="PTHR47162:SF9">
    <property type="entry name" value="PHD FINGER PROTEIN EHD3-LIKE"/>
    <property type="match status" value="1"/>
</dbReference>
<dbReference type="SUPFAM" id="SSF57903">
    <property type="entry name" value="FYVE/PHD zinc finger"/>
    <property type="match status" value="2"/>
</dbReference>
<reference evidence="5" key="1">
    <citation type="journal article" date="2013" name="Nat. Commun.">
        <title>Whole-genome sequencing of Oryza brachyantha reveals mechanisms underlying Oryza genome evolution.</title>
        <authorList>
            <person name="Chen J."/>
            <person name="Huang Q."/>
            <person name="Gao D."/>
            <person name="Wang J."/>
            <person name="Lang Y."/>
            <person name="Liu T."/>
            <person name="Li B."/>
            <person name="Bai Z."/>
            <person name="Luis Goicoechea J."/>
            <person name="Liang C."/>
            <person name="Chen C."/>
            <person name="Zhang W."/>
            <person name="Sun S."/>
            <person name="Liao Y."/>
            <person name="Zhang X."/>
            <person name="Yang L."/>
            <person name="Song C."/>
            <person name="Wang M."/>
            <person name="Shi J."/>
            <person name="Liu G."/>
            <person name="Liu J."/>
            <person name="Zhou H."/>
            <person name="Zhou W."/>
            <person name="Yu Q."/>
            <person name="An N."/>
            <person name="Chen Y."/>
            <person name="Cai Q."/>
            <person name="Wang B."/>
            <person name="Liu B."/>
            <person name="Min J."/>
            <person name="Huang Y."/>
            <person name="Wu H."/>
            <person name="Li Z."/>
            <person name="Zhang Y."/>
            <person name="Yin Y."/>
            <person name="Song W."/>
            <person name="Jiang J."/>
            <person name="Jackson S.A."/>
            <person name="Wing R.A."/>
            <person name="Wang J."/>
            <person name="Chen M."/>
        </authorList>
    </citation>
    <scope>NUCLEOTIDE SEQUENCE [LARGE SCALE GENOMIC DNA]</scope>
    <source>
        <strain evidence="5">cv. IRGC 101232</strain>
    </source>
</reference>
<feature type="domain" description="Zinc finger PHD-type" evidence="4">
    <location>
        <begin position="74"/>
        <end position="107"/>
    </location>
</feature>
<sequence length="111" mass="12725">MYDCARTLIELPEASPGSFCKVSNEAEKPNKRFLICDHSLCSYKFYHIIYLKPKQIASDEQFDNGNWYCPSCLCRVCKIDRDDEQIILCDGCDEGYHLYCLTPPLTSVPEG</sequence>
<dbReference type="EnsemblPlants" id="OB10G20820.1">
    <property type="protein sequence ID" value="OB10G20820.1"/>
    <property type="gene ID" value="OB10G20820"/>
</dbReference>
<evidence type="ECO:0000313" key="5">
    <source>
        <dbReference type="EnsemblPlants" id="OB10G20820.1"/>
    </source>
</evidence>
<dbReference type="Gene3D" id="3.30.40.10">
    <property type="entry name" value="Zinc/RING finger domain, C3HC4 (zinc finger)"/>
    <property type="match status" value="2"/>
</dbReference>
<dbReference type="InterPro" id="IPR001965">
    <property type="entry name" value="Znf_PHD"/>
</dbReference>
<dbReference type="AlphaFoldDB" id="J3N3I4"/>
<dbReference type="HOGENOM" id="CLU_2162298_0_0_1"/>
<evidence type="ECO:0000256" key="1">
    <source>
        <dbReference type="ARBA" id="ARBA00022723"/>
    </source>
</evidence>
<dbReference type="Pfam" id="PF00628">
    <property type="entry name" value="PHD"/>
    <property type="match status" value="1"/>
</dbReference>
<accession>J3N3I4</accession>
<dbReference type="STRING" id="4533.J3N3I4"/>
<keyword evidence="6" id="KW-1185">Reference proteome</keyword>
<dbReference type="eggNOG" id="ENOG502QQIW">
    <property type="taxonomic scope" value="Eukaryota"/>
</dbReference>
<keyword evidence="3" id="KW-0862">Zinc</keyword>
<dbReference type="Proteomes" id="UP000006038">
    <property type="component" value="Chromosome 10"/>
</dbReference>
<dbReference type="InterPro" id="IPR011011">
    <property type="entry name" value="Znf_FYVE_PHD"/>
</dbReference>
<organism evidence="5">
    <name type="scientific">Oryza brachyantha</name>
    <name type="common">malo sina</name>
    <dbReference type="NCBI Taxonomy" id="4533"/>
    <lineage>
        <taxon>Eukaryota</taxon>
        <taxon>Viridiplantae</taxon>
        <taxon>Streptophyta</taxon>
        <taxon>Embryophyta</taxon>
        <taxon>Tracheophyta</taxon>
        <taxon>Spermatophyta</taxon>
        <taxon>Magnoliopsida</taxon>
        <taxon>Liliopsida</taxon>
        <taxon>Poales</taxon>
        <taxon>Poaceae</taxon>
        <taxon>BOP clade</taxon>
        <taxon>Oryzoideae</taxon>
        <taxon>Oryzeae</taxon>
        <taxon>Oryzinae</taxon>
        <taxon>Oryza</taxon>
    </lineage>
</organism>